<comment type="catalytic activity">
    <reaction evidence="1 8">
        <text>alpha-D-glucose = beta-D-glucose</text>
        <dbReference type="Rhea" id="RHEA:10264"/>
        <dbReference type="ChEBI" id="CHEBI:15903"/>
        <dbReference type="ChEBI" id="CHEBI:17925"/>
        <dbReference type="EC" id="5.1.3.3"/>
    </reaction>
</comment>
<dbReference type="SUPFAM" id="SSF74650">
    <property type="entry name" value="Galactose mutarotase-like"/>
    <property type="match status" value="1"/>
</dbReference>
<dbReference type="PANTHER" id="PTHR10091:SF0">
    <property type="entry name" value="GALACTOSE MUTAROTASE"/>
    <property type="match status" value="1"/>
</dbReference>
<keyword evidence="10" id="KW-1185">Reference proteome</keyword>
<comment type="caution">
    <text evidence="9">The sequence shown here is derived from an EMBL/GenBank/DDBJ whole genome shotgun (WGS) entry which is preliminary data.</text>
</comment>
<organism evidence="9 10">
    <name type="scientific">Metabacillus halosaccharovorans</name>
    <dbReference type="NCBI Taxonomy" id="930124"/>
    <lineage>
        <taxon>Bacteria</taxon>
        <taxon>Bacillati</taxon>
        <taxon>Bacillota</taxon>
        <taxon>Bacilli</taxon>
        <taxon>Bacillales</taxon>
        <taxon>Bacillaceae</taxon>
        <taxon>Metabacillus</taxon>
    </lineage>
</organism>
<comment type="pathway">
    <text evidence="2 8">Carbohydrate metabolism; hexose metabolism.</text>
</comment>
<dbReference type="Gene3D" id="2.70.98.10">
    <property type="match status" value="1"/>
</dbReference>
<keyword evidence="6 8" id="KW-0413">Isomerase</keyword>
<dbReference type="InterPro" id="IPR015443">
    <property type="entry name" value="Aldose_1-epimerase"/>
</dbReference>
<evidence type="ECO:0000313" key="10">
    <source>
        <dbReference type="Proteomes" id="UP001526147"/>
    </source>
</evidence>
<evidence type="ECO:0000256" key="5">
    <source>
        <dbReference type="ARBA" id="ARBA00014165"/>
    </source>
</evidence>
<dbReference type="Proteomes" id="UP001526147">
    <property type="component" value="Unassembled WGS sequence"/>
</dbReference>
<evidence type="ECO:0000256" key="1">
    <source>
        <dbReference type="ARBA" id="ARBA00001614"/>
    </source>
</evidence>
<gene>
    <name evidence="9" type="ORF">OIH86_10055</name>
</gene>
<dbReference type="PANTHER" id="PTHR10091">
    <property type="entry name" value="ALDOSE-1-EPIMERASE"/>
    <property type="match status" value="1"/>
</dbReference>
<dbReference type="CDD" id="cd09019">
    <property type="entry name" value="galactose_mutarotase_like"/>
    <property type="match status" value="1"/>
</dbReference>
<sequence length="349" mass="39088">MKIEKKVFGELNGEKVYSFTLENRNGMKVSCITLGCIITDVIVPDKNGKLENVVLGFDNVESYIKDSPYFGAVCGRVAGRISNGQFELDGQIYELPKNDANNHLHGGPEAFDKKLWDAQEINVIDAVGVEFSYVSKDGENGYPGNLSVRITYTLNEQNELSITYHATTDKKTIVNLTNHSYFNLSGDLKDDILSHKLQVKSSEILELNANVVPTGKFMNVTNSPFDFNTGKKIEEAISSTHEQIQLVGQGVDHPFLLDDHQNEEIVLIDEKSGRKLIVETDQQSVVIYTSNMLEEPFDIRGTKARRYMGVCLETQGLPDSINHPKFSPCILDTGEEYKTSTTYRFNVLK</sequence>
<dbReference type="InterPro" id="IPR011013">
    <property type="entry name" value="Gal_mutarotase_sf_dom"/>
</dbReference>
<dbReference type="EMBL" id="JAOYEY010000035">
    <property type="protein sequence ID" value="MCV9886001.1"/>
    <property type="molecule type" value="Genomic_DNA"/>
</dbReference>
<evidence type="ECO:0000256" key="8">
    <source>
        <dbReference type="PIRNR" id="PIRNR005096"/>
    </source>
</evidence>
<dbReference type="InterPro" id="IPR014718">
    <property type="entry name" value="GH-type_carb-bd"/>
</dbReference>
<dbReference type="PROSITE" id="PS00545">
    <property type="entry name" value="ALDOSE_1_EPIMERASE"/>
    <property type="match status" value="1"/>
</dbReference>
<dbReference type="NCBIfam" id="NF008277">
    <property type="entry name" value="PRK11055.1"/>
    <property type="match status" value="1"/>
</dbReference>
<dbReference type="InterPro" id="IPR047215">
    <property type="entry name" value="Galactose_mutarotase-like"/>
</dbReference>
<dbReference type="EC" id="5.1.3.3" evidence="4 8"/>
<name>A0ABT3DG64_9BACI</name>
<protein>
    <recommendedName>
        <fullName evidence="5 8">Aldose 1-epimerase</fullName>
        <ecNumber evidence="4 8">5.1.3.3</ecNumber>
    </recommendedName>
</protein>
<evidence type="ECO:0000256" key="2">
    <source>
        <dbReference type="ARBA" id="ARBA00005028"/>
    </source>
</evidence>
<evidence type="ECO:0000256" key="6">
    <source>
        <dbReference type="ARBA" id="ARBA00023235"/>
    </source>
</evidence>
<evidence type="ECO:0000256" key="7">
    <source>
        <dbReference type="ARBA" id="ARBA00023277"/>
    </source>
</evidence>
<dbReference type="InterPro" id="IPR018052">
    <property type="entry name" value="Ald1_epimerase_CS"/>
</dbReference>
<evidence type="ECO:0000256" key="4">
    <source>
        <dbReference type="ARBA" id="ARBA00013185"/>
    </source>
</evidence>
<keyword evidence="7 8" id="KW-0119">Carbohydrate metabolism</keyword>
<reference evidence="9 10" key="1">
    <citation type="submission" date="2022-10" db="EMBL/GenBank/DDBJ databases">
        <title>Draft genome assembly of moderately radiation resistant bacterium Metabacillus halosaccharovorans.</title>
        <authorList>
            <person name="Pal S."/>
            <person name="Gopinathan A."/>
        </authorList>
    </citation>
    <scope>NUCLEOTIDE SEQUENCE [LARGE SCALE GENOMIC DNA]</scope>
    <source>
        <strain evidence="9 10">VITHBRA001</strain>
    </source>
</reference>
<evidence type="ECO:0000313" key="9">
    <source>
        <dbReference type="EMBL" id="MCV9886001.1"/>
    </source>
</evidence>
<proteinExistence type="inferred from homology"/>
<accession>A0ABT3DG64</accession>
<dbReference type="Pfam" id="PF01263">
    <property type="entry name" value="Aldose_epim"/>
    <property type="match status" value="1"/>
</dbReference>
<comment type="similarity">
    <text evidence="3 8">Belongs to the aldose epimerase family.</text>
</comment>
<dbReference type="InterPro" id="IPR008183">
    <property type="entry name" value="Aldose_1/G6P_1-epimerase"/>
</dbReference>
<dbReference type="RefSeq" id="WP_264142680.1">
    <property type="nucleotide sequence ID" value="NZ_JAOYEY010000035.1"/>
</dbReference>
<evidence type="ECO:0000256" key="3">
    <source>
        <dbReference type="ARBA" id="ARBA00006206"/>
    </source>
</evidence>
<dbReference type="PIRSF" id="PIRSF005096">
    <property type="entry name" value="GALM"/>
    <property type="match status" value="1"/>
</dbReference>